<organism evidence="1">
    <name type="scientific">Marseillevirus sp</name>
    <dbReference type="NCBI Taxonomy" id="2809551"/>
    <lineage>
        <taxon>Viruses</taxon>
        <taxon>Varidnaviria</taxon>
        <taxon>Bamfordvirae</taxon>
        <taxon>Nucleocytoviricota</taxon>
        <taxon>Megaviricetes</taxon>
        <taxon>Pimascovirales</taxon>
        <taxon>Pimascovirales incertae sedis</taxon>
        <taxon>Marseilleviridae</taxon>
        <taxon>Marseillevirus</taxon>
    </lineage>
</organism>
<sequence>MSKLAESLSYGEEVYEDHHQEEFQTLSRSFEDEYEKVSAIETRLKETANDMFYPRIFSRQNVGLFLFLSEYKK</sequence>
<name>A0AA96J324_9VIRU</name>
<gene>
    <name evidence="1" type="ORF">MarFTMF_254</name>
</gene>
<dbReference type="EMBL" id="OR343188">
    <property type="protein sequence ID" value="WNL49770.1"/>
    <property type="molecule type" value="Genomic_DNA"/>
</dbReference>
<proteinExistence type="predicted"/>
<evidence type="ECO:0000313" key="1">
    <source>
        <dbReference type="EMBL" id="WNL49770.1"/>
    </source>
</evidence>
<reference evidence="1" key="1">
    <citation type="submission" date="2023-07" db="EMBL/GenBank/DDBJ databases">
        <authorList>
            <person name="Xia Y."/>
        </authorList>
    </citation>
    <scope>NUCLEOTIDE SEQUENCE</scope>
    <source>
        <strain evidence="1">F</strain>
    </source>
</reference>
<protein>
    <submittedName>
        <fullName evidence="1">Uncharacterized protein</fullName>
    </submittedName>
</protein>
<accession>A0AA96J324</accession>